<keyword evidence="1" id="KW-0472">Membrane</keyword>
<keyword evidence="1" id="KW-0812">Transmembrane</keyword>
<evidence type="ECO:0000313" key="2">
    <source>
        <dbReference type="EMBL" id="RAS74456.1"/>
    </source>
</evidence>
<proteinExistence type="predicted"/>
<name>A0AAX1Q623_9BACI</name>
<feature type="transmembrane region" description="Helical" evidence="1">
    <location>
        <begin position="6"/>
        <end position="23"/>
    </location>
</feature>
<dbReference type="EMBL" id="LVYK01000049">
    <property type="protein sequence ID" value="RAS74456.1"/>
    <property type="molecule type" value="Genomic_DNA"/>
</dbReference>
<comment type="caution">
    <text evidence="2">The sequence shown here is derived from an EMBL/GenBank/DDBJ whole genome shotgun (WGS) entry which is preliminary data.</text>
</comment>
<organism evidence="2 3">
    <name type="scientific">Priestia endophytica</name>
    <dbReference type="NCBI Taxonomy" id="135735"/>
    <lineage>
        <taxon>Bacteria</taxon>
        <taxon>Bacillati</taxon>
        <taxon>Bacillota</taxon>
        <taxon>Bacilli</taxon>
        <taxon>Bacillales</taxon>
        <taxon>Bacillaceae</taxon>
        <taxon>Priestia</taxon>
    </lineage>
</organism>
<sequence length="61" mass="6994">MNIGAGFVLLLFVIFLFLFALIIKYKTNIAFYIVMSISGIFLILSILLITGFYDPYSNHIR</sequence>
<evidence type="ECO:0008006" key="4">
    <source>
        <dbReference type="Google" id="ProtNLM"/>
    </source>
</evidence>
<dbReference type="AlphaFoldDB" id="A0AAX1Q623"/>
<keyword evidence="1" id="KW-1133">Transmembrane helix</keyword>
<evidence type="ECO:0000313" key="3">
    <source>
        <dbReference type="Proteomes" id="UP000250174"/>
    </source>
</evidence>
<accession>A0AAX1Q623</accession>
<evidence type="ECO:0000256" key="1">
    <source>
        <dbReference type="SAM" id="Phobius"/>
    </source>
</evidence>
<reference evidence="2 3" key="1">
    <citation type="submission" date="2016-03" db="EMBL/GenBank/DDBJ databases">
        <title>Comparison of Bacillus endophyticus and B. anthracis characteristics using whole genome sequence analysis and microbiological techniques.</title>
        <authorList>
            <person name="Lekota K.E."/>
            <person name="Mafofo J."/>
            <person name="Rees J."/>
            <person name="Muchadeyi F.C."/>
            <person name="Madoroba E."/>
            <person name="Van Heerden H."/>
        </authorList>
    </citation>
    <scope>NUCLEOTIDE SEQUENCE [LARGE SCALE GENOMIC DNA]</scope>
    <source>
        <strain evidence="2 3">3631_10C</strain>
    </source>
</reference>
<feature type="transmembrane region" description="Helical" evidence="1">
    <location>
        <begin position="30"/>
        <end position="53"/>
    </location>
</feature>
<dbReference type="Proteomes" id="UP000250174">
    <property type="component" value="Unassembled WGS sequence"/>
</dbReference>
<protein>
    <recommendedName>
        <fullName evidence="4">NADH dehydrogenase subunit 4L</fullName>
    </recommendedName>
</protein>
<gene>
    <name evidence="2" type="ORF">A3864_18575</name>
</gene>